<gene>
    <name evidence="2" type="ORF">CVLEPA_LOCUS31840</name>
</gene>
<evidence type="ECO:0000256" key="1">
    <source>
        <dbReference type="SAM" id="SignalP"/>
    </source>
</evidence>
<dbReference type="EMBL" id="CAWYQH010000174">
    <property type="protein sequence ID" value="CAK8698407.1"/>
    <property type="molecule type" value="Genomic_DNA"/>
</dbReference>
<organism evidence="2 3">
    <name type="scientific">Clavelina lepadiformis</name>
    <name type="common">Light-bulb sea squirt</name>
    <name type="synonym">Ascidia lepadiformis</name>
    <dbReference type="NCBI Taxonomy" id="159417"/>
    <lineage>
        <taxon>Eukaryota</taxon>
        <taxon>Metazoa</taxon>
        <taxon>Chordata</taxon>
        <taxon>Tunicata</taxon>
        <taxon>Ascidiacea</taxon>
        <taxon>Aplousobranchia</taxon>
        <taxon>Clavelinidae</taxon>
        <taxon>Clavelina</taxon>
    </lineage>
</organism>
<sequence length="104" mass="11137">MKVFFVSLACLVAVAASFTVNEAELQQVQFSEAAKAQLIAVSKDALQNLCLSENVEPEILTTICMKALSNSFQSVTANDAMTRGSQNCVDCSVADPICWDACPQ</sequence>
<proteinExistence type="predicted"/>
<feature type="chain" id="PRO_5047401992" evidence="1">
    <location>
        <begin position="18"/>
        <end position="104"/>
    </location>
</feature>
<evidence type="ECO:0000313" key="3">
    <source>
        <dbReference type="Proteomes" id="UP001642483"/>
    </source>
</evidence>
<accession>A0ABP0H334</accession>
<feature type="signal peptide" evidence="1">
    <location>
        <begin position="1"/>
        <end position="17"/>
    </location>
</feature>
<protein>
    <submittedName>
        <fullName evidence="2">Uncharacterized protein</fullName>
    </submittedName>
</protein>
<keyword evidence="1" id="KW-0732">Signal</keyword>
<keyword evidence="3" id="KW-1185">Reference proteome</keyword>
<name>A0ABP0H334_CLALP</name>
<comment type="caution">
    <text evidence="2">The sequence shown here is derived from an EMBL/GenBank/DDBJ whole genome shotgun (WGS) entry which is preliminary data.</text>
</comment>
<dbReference type="Proteomes" id="UP001642483">
    <property type="component" value="Unassembled WGS sequence"/>
</dbReference>
<evidence type="ECO:0000313" key="2">
    <source>
        <dbReference type="EMBL" id="CAK8698407.1"/>
    </source>
</evidence>
<reference evidence="2 3" key="1">
    <citation type="submission" date="2024-02" db="EMBL/GenBank/DDBJ databases">
        <authorList>
            <person name="Daric V."/>
            <person name="Darras S."/>
        </authorList>
    </citation>
    <scope>NUCLEOTIDE SEQUENCE [LARGE SCALE GENOMIC DNA]</scope>
</reference>